<dbReference type="PANTHER" id="PTHR43046:SF12">
    <property type="entry name" value="GDP-MANNOSE MANNOSYL HYDROLASE"/>
    <property type="match status" value="1"/>
</dbReference>
<evidence type="ECO:0000259" key="4">
    <source>
        <dbReference type="PROSITE" id="PS51462"/>
    </source>
</evidence>
<evidence type="ECO:0000256" key="1">
    <source>
        <dbReference type="ARBA" id="ARBA00001946"/>
    </source>
</evidence>
<keyword evidence="2 5" id="KW-0378">Hydrolase</keyword>
<organism evidence="5 6">
    <name type="scientific">Massilia aerilata</name>
    <dbReference type="NCBI Taxonomy" id="453817"/>
    <lineage>
        <taxon>Bacteria</taxon>
        <taxon>Pseudomonadati</taxon>
        <taxon>Pseudomonadota</taxon>
        <taxon>Betaproteobacteria</taxon>
        <taxon>Burkholderiales</taxon>
        <taxon>Oxalobacteraceae</taxon>
        <taxon>Telluria group</taxon>
        <taxon>Massilia</taxon>
    </lineage>
</organism>
<evidence type="ECO:0000256" key="2">
    <source>
        <dbReference type="ARBA" id="ARBA00022801"/>
    </source>
</evidence>
<dbReference type="Pfam" id="PF00293">
    <property type="entry name" value="NUDIX"/>
    <property type="match status" value="1"/>
</dbReference>
<dbReference type="PANTHER" id="PTHR43046">
    <property type="entry name" value="GDP-MANNOSE MANNOSYL HYDROLASE"/>
    <property type="match status" value="1"/>
</dbReference>
<dbReference type="CDD" id="cd02883">
    <property type="entry name" value="NUDIX_Hydrolase"/>
    <property type="match status" value="1"/>
</dbReference>
<comment type="cofactor">
    <cofactor evidence="1">
        <name>Mg(2+)</name>
        <dbReference type="ChEBI" id="CHEBI:18420"/>
    </cofactor>
</comment>
<proteinExistence type="predicted"/>
<dbReference type="InterPro" id="IPR015797">
    <property type="entry name" value="NUDIX_hydrolase-like_dom_sf"/>
</dbReference>
<dbReference type="PROSITE" id="PS51462">
    <property type="entry name" value="NUDIX"/>
    <property type="match status" value="1"/>
</dbReference>
<keyword evidence="6" id="KW-1185">Reference proteome</keyword>
<sequence>MIHHPCRKDDGELVIIHRPSSPTPSAHWAEPGALATAVPVCPMPGSLNGLALAPSPGAPGAGDAVDEPPFRLPPGMKAAAGAVVIEDDGRVWLVSPTNAYGGYSTTFPKGRVDPGGTLRHTAIREVYEESGLIVRLEAFLIDVARTQTYTRYYIAKRIGGCPSAMGWETQAVHLVPAARLEELAVHPNDTAIILAARAWPAAR</sequence>
<feature type="domain" description="Nudix hydrolase" evidence="4">
    <location>
        <begin position="75"/>
        <end position="198"/>
    </location>
</feature>
<gene>
    <name evidence="5" type="ORF">ACFPO9_00895</name>
</gene>
<evidence type="ECO:0000256" key="3">
    <source>
        <dbReference type="ARBA" id="ARBA00022842"/>
    </source>
</evidence>
<dbReference type="RefSeq" id="WP_379765656.1">
    <property type="nucleotide sequence ID" value="NZ_JBHSMZ010000001.1"/>
</dbReference>
<dbReference type="SUPFAM" id="SSF55811">
    <property type="entry name" value="Nudix"/>
    <property type="match status" value="1"/>
</dbReference>
<protein>
    <submittedName>
        <fullName evidence="5">NUDIX hydrolase</fullName>
    </submittedName>
</protein>
<reference evidence="6" key="1">
    <citation type="journal article" date="2019" name="Int. J. Syst. Evol. Microbiol.">
        <title>The Global Catalogue of Microorganisms (GCM) 10K type strain sequencing project: providing services to taxonomists for standard genome sequencing and annotation.</title>
        <authorList>
            <consortium name="The Broad Institute Genomics Platform"/>
            <consortium name="The Broad Institute Genome Sequencing Center for Infectious Disease"/>
            <person name="Wu L."/>
            <person name="Ma J."/>
        </authorList>
    </citation>
    <scope>NUCLEOTIDE SEQUENCE [LARGE SCALE GENOMIC DNA]</scope>
    <source>
        <strain evidence="6">CGMCC 4.5798</strain>
    </source>
</reference>
<evidence type="ECO:0000313" key="5">
    <source>
        <dbReference type="EMBL" id="MFC5547068.1"/>
    </source>
</evidence>
<keyword evidence="3" id="KW-0460">Magnesium</keyword>
<accession>A0ABW0RR15</accession>
<dbReference type="InterPro" id="IPR000086">
    <property type="entry name" value="NUDIX_hydrolase_dom"/>
</dbReference>
<dbReference type="Proteomes" id="UP001596086">
    <property type="component" value="Unassembled WGS sequence"/>
</dbReference>
<dbReference type="EMBL" id="JBHSMZ010000001">
    <property type="protein sequence ID" value="MFC5547068.1"/>
    <property type="molecule type" value="Genomic_DNA"/>
</dbReference>
<comment type="caution">
    <text evidence="5">The sequence shown here is derived from an EMBL/GenBank/DDBJ whole genome shotgun (WGS) entry which is preliminary data.</text>
</comment>
<name>A0ABW0RR15_9BURK</name>
<evidence type="ECO:0000313" key="6">
    <source>
        <dbReference type="Proteomes" id="UP001596086"/>
    </source>
</evidence>
<dbReference type="GO" id="GO:0016787">
    <property type="term" value="F:hydrolase activity"/>
    <property type="evidence" value="ECO:0007669"/>
    <property type="project" value="UniProtKB-KW"/>
</dbReference>
<dbReference type="Gene3D" id="3.90.79.10">
    <property type="entry name" value="Nucleoside Triphosphate Pyrophosphohydrolase"/>
    <property type="match status" value="1"/>
</dbReference>